<dbReference type="Proteomes" id="UP001359559">
    <property type="component" value="Unassembled WGS sequence"/>
</dbReference>
<protein>
    <submittedName>
        <fullName evidence="3">Uncharacterized protein</fullName>
    </submittedName>
</protein>
<comment type="caution">
    <text evidence="3">The sequence shown here is derived from an EMBL/GenBank/DDBJ whole genome shotgun (WGS) entry which is preliminary data.</text>
</comment>
<evidence type="ECO:0000256" key="2">
    <source>
        <dbReference type="SAM" id="SignalP"/>
    </source>
</evidence>
<keyword evidence="4" id="KW-1185">Reference proteome</keyword>
<reference evidence="3 4" key="1">
    <citation type="submission" date="2024-01" db="EMBL/GenBank/DDBJ databases">
        <title>The genomes of 5 underutilized Papilionoideae crops provide insights into root nodulation and disease resistance.</title>
        <authorList>
            <person name="Yuan L."/>
        </authorList>
    </citation>
    <scope>NUCLEOTIDE SEQUENCE [LARGE SCALE GENOMIC DNA]</scope>
    <source>
        <strain evidence="3">LY-2023</strain>
        <tissue evidence="3">Leaf</tissue>
    </source>
</reference>
<feature type="chain" id="PRO_5043035585" evidence="2">
    <location>
        <begin position="29"/>
        <end position="78"/>
    </location>
</feature>
<feature type="region of interest" description="Disordered" evidence="1">
    <location>
        <begin position="59"/>
        <end position="78"/>
    </location>
</feature>
<name>A0AAN9I3S3_CLITE</name>
<dbReference type="EMBL" id="JAYKXN010000008">
    <property type="protein sequence ID" value="KAK7262555.1"/>
    <property type="molecule type" value="Genomic_DNA"/>
</dbReference>
<evidence type="ECO:0000313" key="4">
    <source>
        <dbReference type="Proteomes" id="UP001359559"/>
    </source>
</evidence>
<keyword evidence="2" id="KW-0732">Signal</keyword>
<gene>
    <name evidence="3" type="ORF">RJT34_30129</name>
</gene>
<proteinExistence type="predicted"/>
<feature type="signal peptide" evidence="2">
    <location>
        <begin position="1"/>
        <end position="28"/>
    </location>
</feature>
<evidence type="ECO:0000256" key="1">
    <source>
        <dbReference type="SAM" id="MobiDB-lite"/>
    </source>
</evidence>
<accession>A0AAN9I3S3</accession>
<sequence length="78" mass="8507">MKKTLPCLLNLFIFAFFVLIPFVPPSTSSRIYRTNIATSIGVTRFGNEAASVGIVEDSARKVPTGPDPLHHNRNPIGP</sequence>
<evidence type="ECO:0000313" key="3">
    <source>
        <dbReference type="EMBL" id="KAK7262555.1"/>
    </source>
</evidence>
<organism evidence="3 4">
    <name type="scientific">Clitoria ternatea</name>
    <name type="common">Butterfly pea</name>
    <dbReference type="NCBI Taxonomy" id="43366"/>
    <lineage>
        <taxon>Eukaryota</taxon>
        <taxon>Viridiplantae</taxon>
        <taxon>Streptophyta</taxon>
        <taxon>Embryophyta</taxon>
        <taxon>Tracheophyta</taxon>
        <taxon>Spermatophyta</taxon>
        <taxon>Magnoliopsida</taxon>
        <taxon>eudicotyledons</taxon>
        <taxon>Gunneridae</taxon>
        <taxon>Pentapetalae</taxon>
        <taxon>rosids</taxon>
        <taxon>fabids</taxon>
        <taxon>Fabales</taxon>
        <taxon>Fabaceae</taxon>
        <taxon>Papilionoideae</taxon>
        <taxon>50 kb inversion clade</taxon>
        <taxon>NPAAA clade</taxon>
        <taxon>indigoferoid/millettioid clade</taxon>
        <taxon>Phaseoleae</taxon>
        <taxon>Clitoria</taxon>
    </lineage>
</organism>
<dbReference type="AlphaFoldDB" id="A0AAN9I3S3"/>